<name>A0ACC2ES29_DIPCM</name>
<evidence type="ECO:0000313" key="2">
    <source>
        <dbReference type="Proteomes" id="UP001162992"/>
    </source>
</evidence>
<evidence type="ECO:0000313" key="1">
    <source>
        <dbReference type="EMBL" id="KAJ7569241.1"/>
    </source>
</evidence>
<gene>
    <name evidence="1" type="ORF">O6H91_01G068300</name>
</gene>
<proteinExistence type="predicted"/>
<reference evidence="2" key="1">
    <citation type="journal article" date="2024" name="Proc. Natl. Acad. Sci. U.S.A.">
        <title>Extraordinary preservation of gene collinearity over three hundred million years revealed in homosporous lycophytes.</title>
        <authorList>
            <person name="Li C."/>
            <person name="Wickell D."/>
            <person name="Kuo L.Y."/>
            <person name="Chen X."/>
            <person name="Nie B."/>
            <person name="Liao X."/>
            <person name="Peng D."/>
            <person name="Ji J."/>
            <person name="Jenkins J."/>
            <person name="Williams M."/>
            <person name="Shu S."/>
            <person name="Plott C."/>
            <person name="Barry K."/>
            <person name="Rajasekar S."/>
            <person name="Grimwood J."/>
            <person name="Han X."/>
            <person name="Sun S."/>
            <person name="Hou Z."/>
            <person name="He W."/>
            <person name="Dai G."/>
            <person name="Sun C."/>
            <person name="Schmutz J."/>
            <person name="Leebens-Mack J.H."/>
            <person name="Li F.W."/>
            <person name="Wang L."/>
        </authorList>
    </citation>
    <scope>NUCLEOTIDE SEQUENCE [LARGE SCALE GENOMIC DNA]</scope>
    <source>
        <strain evidence="2">cv. PW_Plant_1</strain>
    </source>
</reference>
<comment type="caution">
    <text evidence="1">The sequence shown here is derived from an EMBL/GenBank/DDBJ whole genome shotgun (WGS) entry which is preliminary data.</text>
</comment>
<organism evidence="1 2">
    <name type="scientific">Diphasiastrum complanatum</name>
    <name type="common">Issler's clubmoss</name>
    <name type="synonym">Lycopodium complanatum</name>
    <dbReference type="NCBI Taxonomy" id="34168"/>
    <lineage>
        <taxon>Eukaryota</taxon>
        <taxon>Viridiplantae</taxon>
        <taxon>Streptophyta</taxon>
        <taxon>Embryophyta</taxon>
        <taxon>Tracheophyta</taxon>
        <taxon>Lycopodiopsida</taxon>
        <taxon>Lycopodiales</taxon>
        <taxon>Lycopodiaceae</taxon>
        <taxon>Lycopodioideae</taxon>
        <taxon>Diphasiastrum</taxon>
    </lineage>
</organism>
<dbReference type="EMBL" id="CM055092">
    <property type="protein sequence ID" value="KAJ7569241.1"/>
    <property type="molecule type" value="Genomic_DNA"/>
</dbReference>
<protein>
    <submittedName>
        <fullName evidence="1">Uncharacterized protein</fullName>
    </submittedName>
</protein>
<accession>A0ACC2ES29</accession>
<sequence length="301" mass="34412">MTGPSEITTRWTMTMNFSLLPWRPELIFTGTSVMKVNPETGKFRSHFDYWDSIENNDYFSFEGFMDVLRQLRIYKVPDLETPDYKVLKRTADYEVREYRPFIVVETEVKGIAGSKGFSEIAGYIFGKNERGEKIQMTTPVFNQKLDGSSSERIQIVIPKKYRLSDLPSPLSKGVNLQEKGGGFAGVLKFSGKLSEDIVVQKESILRAALQRDRLNPREGFMLARYNDPGRTPEFLQDSRLLPLRGTNYRSNNLFVNSSTLPAQNRPARAAHFRIDEISISLSSTNVLFLELHDTVLSVQYI</sequence>
<keyword evidence="2" id="KW-1185">Reference proteome</keyword>
<dbReference type="Proteomes" id="UP001162992">
    <property type="component" value="Chromosome 1"/>
</dbReference>